<evidence type="ECO:0000259" key="1">
    <source>
        <dbReference type="SMART" id="SM00849"/>
    </source>
</evidence>
<evidence type="ECO:0000313" key="3">
    <source>
        <dbReference type="Proteomes" id="UP001141259"/>
    </source>
</evidence>
<dbReference type="PANTHER" id="PTHR42951">
    <property type="entry name" value="METALLO-BETA-LACTAMASE DOMAIN-CONTAINING"/>
    <property type="match status" value="1"/>
</dbReference>
<dbReference type="SUPFAM" id="SSF56281">
    <property type="entry name" value="Metallo-hydrolase/oxidoreductase"/>
    <property type="match status" value="1"/>
</dbReference>
<dbReference type="InterPro" id="IPR036866">
    <property type="entry name" value="RibonucZ/Hydroxyglut_hydro"/>
</dbReference>
<evidence type="ECO:0000313" key="2">
    <source>
        <dbReference type="EMBL" id="MCS7482055.1"/>
    </source>
</evidence>
<dbReference type="Pfam" id="PF00753">
    <property type="entry name" value="Lactamase_B"/>
    <property type="match status" value="1"/>
</dbReference>
<accession>A0A9X3AJV7</accession>
<dbReference type="RefSeq" id="WP_259627539.1">
    <property type="nucleotide sequence ID" value="NZ_JANYMP010000021.1"/>
</dbReference>
<dbReference type="InterPro" id="IPR050855">
    <property type="entry name" value="NDM-1-like"/>
</dbReference>
<dbReference type="EMBL" id="JANYMP010000021">
    <property type="protein sequence ID" value="MCS7482055.1"/>
    <property type="molecule type" value="Genomic_DNA"/>
</dbReference>
<dbReference type="CDD" id="cd07721">
    <property type="entry name" value="yflN-like_MBL-fold"/>
    <property type="match status" value="1"/>
</dbReference>
<name>A0A9X3AJV7_9PSEU</name>
<gene>
    <name evidence="2" type="ORF">NZH93_34825</name>
</gene>
<dbReference type="Gene3D" id="3.60.15.10">
    <property type="entry name" value="Ribonuclease Z/Hydroxyacylglutathione hydrolase-like"/>
    <property type="match status" value="1"/>
</dbReference>
<dbReference type="AlphaFoldDB" id="A0A9X3AJV7"/>
<dbReference type="SMART" id="SM00849">
    <property type="entry name" value="Lactamase_B"/>
    <property type="match status" value="1"/>
</dbReference>
<organism evidence="2 3">
    <name type="scientific">Umezawaea endophytica</name>
    <dbReference type="NCBI Taxonomy" id="1654476"/>
    <lineage>
        <taxon>Bacteria</taxon>
        <taxon>Bacillati</taxon>
        <taxon>Actinomycetota</taxon>
        <taxon>Actinomycetes</taxon>
        <taxon>Pseudonocardiales</taxon>
        <taxon>Pseudonocardiaceae</taxon>
        <taxon>Umezawaea</taxon>
    </lineage>
</organism>
<feature type="domain" description="Metallo-beta-lactamase" evidence="1">
    <location>
        <begin position="11"/>
        <end position="222"/>
    </location>
</feature>
<dbReference type="PANTHER" id="PTHR42951:SF14">
    <property type="entry name" value="METALLO-BETA-LACTAMASE SUPERFAMILY PROTEIN"/>
    <property type="match status" value="1"/>
</dbReference>
<protein>
    <submittedName>
        <fullName evidence="2">MBL fold metallo-hydrolase</fullName>
    </submittedName>
</protein>
<comment type="caution">
    <text evidence="2">The sequence shown here is derived from an EMBL/GenBank/DDBJ whole genome shotgun (WGS) entry which is preliminary data.</text>
</comment>
<sequence>MSVVHRLGDGLVNFYLVDTGEGLVLVDAGLPGHWTGFLADLDRLGIAPSDITDVLVTHGHPDHIGLAERLRTEAGARVHVHRAEAALVAAPLRPAADARPEKSIAGYALRRPSGLRTPLHLLRLGALRTRPVVEPVLFADGRLDDVPGRPLAVHTPGHTHGSTVFVFAEQAFTGDALVTRDEMVGHVGPTLLCRAFTNDGRAALESLRALESHDVATVHPGHGDPWTDGLPSAVRAAVAAGVR</sequence>
<proteinExistence type="predicted"/>
<dbReference type="Proteomes" id="UP001141259">
    <property type="component" value="Unassembled WGS sequence"/>
</dbReference>
<reference evidence="2" key="1">
    <citation type="submission" date="2022-08" db="EMBL/GenBank/DDBJ databases">
        <authorList>
            <person name="Tistechok S."/>
            <person name="Samborskyy M."/>
            <person name="Roman I."/>
        </authorList>
    </citation>
    <scope>NUCLEOTIDE SEQUENCE</scope>
    <source>
        <strain evidence="2">DSM 103496</strain>
    </source>
</reference>
<dbReference type="InterPro" id="IPR001279">
    <property type="entry name" value="Metallo-B-lactamas"/>
</dbReference>
<keyword evidence="3" id="KW-1185">Reference proteome</keyword>